<sequence>MKFINTLIIFIIILISKSIISNFVYYNYHFNVTTICNFTNETVKLYLYDKQYRHKPYLANNSGICGKAYNLTASTKWADFYYLYFLIIHTNHTNHTTSEGTSHEVSQDNIFYAHENCKNERGRNIDYYYNCTETLTNITLKVKDME</sequence>
<proteinExistence type="predicted"/>
<reference evidence="3" key="2">
    <citation type="submission" date="2015-08" db="UniProtKB">
        <authorList>
            <consortium name="WormBaseParasite"/>
        </authorList>
    </citation>
    <scope>IDENTIFICATION</scope>
</reference>
<organism evidence="2 3">
    <name type="scientific">Strongyloides venezuelensis</name>
    <name type="common">Threadworm</name>
    <dbReference type="NCBI Taxonomy" id="75913"/>
    <lineage>
        <taxon>Eukaryota</taxon>
        <taxon>Metazoa</taxon>
        <taxon>Ecdysozoa</taxon>
        <taxon>Nematoda</taxon>
        <taxon>Chromadorea</taxon>
        <taxon>Rhabditida</taxon>
        <taxon>Tylenchina</taxon>
        <taxon>Panagrolaimomorpha</taxon>
        <taxon>Strongyloidoidea</taxon>
        <taxon>Strongyloididae</taxon>
        <taxon>Strongyloides</taxon>
    </lineage>
</organism>
<accession>A0A0K0FRG0</accession>
<evidence type="ECO:0000256" key="1">
    <source>
        <dbReference type="SAM" id="Phobius"/>
    </source>
</evidence>
<feature type="transmembrane region" description="Helical" evidence="1">
    <location>
        <begin position="7"/>
        <end position="28"/>
    </location>
</feature>
<keyword evidence="1" id="KW-0472">Membrane</keyword>
<dbReference type="WBParaSite" id="SVE_1249000.1">
    <property type="protein sequence ID" value="SVE_1249000.1"/>
    <property type="gene ID" value="SVE_1249000"/>
</dbReference>
<name>A0A0K0FRG0_STRVS</name>
<evidence type="ECO:0000313" key="2">
    <source>
        <dbReference type="Proteomes" id="UP000035680"/>
    </source>
</evidence>
<keyword evidence="1" id="KW-0812">Transmembrane</keyword>
<evidence type="ECO:0000313" key="3">
    <source>
        <dbReference type="WBParaSite" id="SVE_1249000.1"/>
    </source>
</evidence>
<keyword evidence="2" id="KW-1185">Reference proteome</keyword>
<dbReference type="AlphaFoldDB" id="A0A0K0FRG0"/>
<keyword evidence="1" id="KW-1133">Transmembrane helix</keyword>
<dbReference type="Proteomes" id="UP000035680">
    <property type="component" value="Unassembled WGS sequence"/>
</dbReference>
<reference evidence="2" key="1">
    <citation type="submission" date="2014-07" db="EMBL/GenBank/DDBJ databases">
        <authorList>
            <person name="Martin A.A"/>
            <person name="De Silva N."/>
        </authorList>
    </citation>
    <scope>NUCLEOTIDE SEQUENCE</scope>
</reference>
<protein>
    <submittedName>
        <fullName evidence="3">C-type lectin domain-containing protein</fullName>
    </submittedName>
</protein>